<dbReference type="AlphaFoldDB" id="A0AAD7Z537"/>
<reference evidence="2" key="1">
    <citation type="journal article" date="2023" name="IScience">
        <title>Live-bearing cockroach genome reveals convergent evolutionary mechanisms linked to viviparity in insects and beyond.</title>
        <authorList>
            <person name="Fouks B."/>
            <person name="Harrison M.C."/>
            <person name="Mikhailova A.A."/>
            <person name="Marchal E."/>
            <person name="English S."/>
            <person name="Carruthers M."/>
            <person name="Jennings E.C."/>
            <person name="Chiamaka E.L."/>
            <person name="Frigard R.A."/>
            <person name="Pippel M."/>
            <person name="Attardo G.M."/>
            <person name="Benoit J.B."/>
            <person name="Bornberg-Bauer E."/>
            <person name="Tobe S.S."/>
        </authorList>
    </citation>
    <scope>NUCLEOTIDE SEQUENCE</scope>
    <source>
        <strain evidence="2">Stay&amp;Tobe</strain>
    </source>
</reference>
<dbReference type="GO" id="GO:0046872">
    <property type="term" value="F:metal ion binding"/>
    <property type="evidence" value="ECO:0007669"/>
    <property type="project" value="InterPro"/>
</dbReference>
<evidence type="ECO:0000259" key="1">
    <source>
        <dbReference type="Pfam" id="PF00080"/>
    </source>
</evidence>
<dbReference type="PANTHER" id="PTHR20910:SF1">
    <property type="entry name" value="SUPEROXIDE DISMUTASE COPPER_ZINC BINDING DOMAIN-CONTAINING PROTEIN"/>
    <property type="match status" value="1"/>
</dbReference>
<dbReference type="PANTHER" id="PTHR20910">
    <property type="entry name" value="AGAP001623-PA"/>
    <property type="match status" value="1"/>
</dbReference>
<protein>
    <recommendedName>
        <fullName evidence="1">Superoxide dismutase copper/zinc binding domain-containing protein</fullName>
    </recommendedName>
</protein>
<proteinExistence type="predicted"/>
<gene>
    <name evidence="2" type="ORF">L9F63_008585</name>
</gene>
<dbReference type="EMBL" id="JASPKZ010010657">
    <property type="protein sequence ID" value="KAJ9574059.1"/>
    <property type="molecule type" value="Genomic_DNA"/>
</dbReference>
<dbReference type="InterPro" id="IPR036423">
    <property type="entry name" value="SOD-like_Cu/Zn_dom_sf"/>
</dbReference>
<name>A0AAD7Z537_DIPPU</name>
<feature type="domain" description="Superoxide dismutase copper/zinc binding" evidence="1">
    <location>
        <begin position="676"/>
        <end position="799"/>
    </location>
</feature>
<dbReference type="Gene3D" id="2.60.40.200">
    <property type="entry name" value="Superoxide dismutase, copper/zinc binding domain"/>
    <property type="match status" value="5"/>
</dbReference>
<organism evidence="2 3">
    <name type="scientific">Diploptera punctata</name>
    <name type="common">Pacific beetle cockroach</name>
    <dbReference type="NCBI Taxonomy" id="6984"/>
    <lineage>
        <taxon>Eukaryota</taxon>
        <taxon>Metazoa</taxon>
        <taxon>Ecdysozoa</taxon>
        <taxon>Arthropoda</taxon>
        <taxon>Hexapoda</taxon>
        <taxon>Insecta</taxon>
        <taxon>Pterygota</taxon>
        <taxon>Neoptera</taxon>
        <taxon>Polyneoptera</taxon>
        <taxon>Dictyoptera</taxon>
        <taxon>Blattodea</taxon>
        <taxon>Blaberoidea</taxon>
        <taxon>Blaberidae</taxon>
        <taxon>Diplopterinae</taxon>
        <taxon>Diploptera</taxon>
    </lineage>
</organism>
<dbReference type="SUPFAM" id="SSF49329">
    <property type="entry name" value="Cu,Zn superoxide dismutase-like"/>
    <property type="match status" value="5"/>
</dbReference>
<sequence>MNGYSLHSDSCIQVFGSTNFTALYRREMFDALCTGVAPCCCIQLTAYISSSGLHGQVSFEQQPSGGVVVHAALQAVDEHSEWSWVVRELPVVYTTVQDRCNHDKLGSVVVNLDQVLGKLQLPDNSSAELTAADGEILLTGTKGLWGKSLYLEMVADSSRKACATITVSDNADEKVAEAKFLSPVAGSVFLRWVGSHHSGSTDTMLHAHLYHINPRANITQHRWKIYTTDILDSEADKARDNCNFLQLVFDPGFAPTPGQAVGDLDSRVGNVSVGAPVASVYHDEGLTSLSVDLLSGHRSLYLVIFDSRHTDSFLACAKIREIRPAVLKALIQSHGVNGDVTLSQRSPFDPTWIRMNLSSIHHVTVSTYRIHELPPSTFTAITDNACARTGSLYNPDNIPEDEGSGSQDTYAVGDVSGKHNMWRQEQTLAELNSLRWDVNLPLYGPHSVVHRTLVFYRKNNTGGDEPWICGALARYTSVTNGWKVGITTAGVVFRYPTVGRIIFRQPRDQPWADTTVMVEMLVHSDGTSLNNTADHRWAIHVSPEGKDYYNWTGRCLSTGDVFNPYKASSDAKEEDTRCSAHRPGYCRLGDLTARHGTLNIAGSKRNVERLTRRVFTDSLLPLSGSASIMGRALVLYDDNGPKARGERLACSTVYGIYRRKAVVKDWYGNGEVTPLKGKIELFQQTEYDVTDIEVDLDALRDNSGYHIHIAPVQGDQEFPCEASSLYGHWNPYNVNPSMSPAPGTGTTDQYEMGDLSGKFGTLDSLVSLDAVYNDTRMPLFGPNSILGRSVVIQKKDKNMRWSCSSIERGYAPGEARELRAIASFHHPLGYAWGYIRMTQLVYNDGSKSETVIEVNLRHPGKHDRNLTRDHLWAIYVNPVGVDATVKVQNTRCVAGGYQWNPFYTQLADPLNDELYRAECGPDNPLRCYVGDISGRLGTINLGDKRQVFTDSNLPLEGEVSAMGRSIVIFDKDRGSQRFACANIEPDKDIIKYANIRKPPRFVVTQFIEDVREVMGLPEWMLTVDSRKTRTLHGGTCIQFLLHFKGPLANQLEQDFSRLLANGFLASPSLYNPGFVPSSKRKTNLSYRPCGSRDPNSKSAAARVAKSAPLYLVSTLLLVMICNKI</sequence>
<evidence type="ECO:0000313" key="3">
    <source>
        <dbReference type="Proteomes" id="UP001233999"/>
    </source>
</evidence>
<accession>A0AAD7Z537</accession>
<evidence type="ECO:0000313" key="2">
    <source>
        <dbReference type="EMBL" id="KAJ9574059.1"/>
    </source>
</evidence>
<comment type="caution">
    <text evidence="2">The sequence shown here is derived from an EMBL/GenBank/DDBJ whole genome shotgun (WGS) entry which is preliminary data.</text>
</comment>
<dbReference type="InterPro" id="IPR001424">
    <property type="entry name" value="SOD_Cu_Zn_dom"/>
</dbReference>
<dbReference type="GO" id="GO:0006801">
    <property type="term" value="P:superoxide metabolic process"/>
    <property type="evidence" value="ECO:0007669"/>
    <property type="project" value="InterPro"/>
</dbReference>
<keyword evidence="3" id="KW-1185">Reference proteome</keyword>
<dbReference type="Pfam" id="PF00080">
    <property type="entry name" value="Sod_Cu"/>
    <property type="match status" value="1"/>
</dbReference>
<dbReference type="Proteomes" id="UP001233999">
    <property type="component" value="Unassembled WGS sequence"/>
</dbReference>
<reference evidence="2" key="2">
    <citation type="submission" date="2023-05" db="EMBL/GenBank/DDBJ databases">
        <authorList>
            <person name="Fouks B."/>
        </authorList>
    </citation>
    <scope>NUCLEOTIDE SEQUENCE</scope>
    <source>
        <strain evidence="2">Stay&amp;Tobe</strain>
        <tissue evidence="2">Testes</tissue>
    </source>
</reference>
<dbReference type="InterPro" id="IPR053257">
    <property type="entry name" value="Cu-only_SOD"/>
</dbReference>